<dbReference type="AlphaFoldDB" id="A0A512DB58"/>
<gene>
    <name evidence="2" type="ORF">CAE01nite_13420</name>
</gene>
<dbReference type="EMBL" id="BJYY01000011">
    <property type="protein sequence ID" value="GEO33617.1"/>
    <property type="molecule type" value="Genomic_DNA"/>
</dbReference>
<protein>
    <submittedName>
        <fullName evidence="2">Uncharacterized protein</fullName>
    </submittedName>
</protein>
<name>A0A512DB58_9CELL</name>
<feature type="region of interest" description="Disordered" evidence="1">
    <location>
        <begin position="1"/>
        <end position="48"/>
    </location>
</feature>
<comment type="caution">
    <text evidence="2">The sequence shown here is derived from an EMBL/GenBank/DDBJ whole genome shotgun (WGS) entry which is preliminary data.</text>
</comment>
<evidence type="ECO:0000313" key="3">
    <source>
        <dbReference type="Proteomes" id="UP000321181"/>
    </source>
</evidence>
<organism evidence="2 3">
    <name type="scientific">Cellulomonas aerilata</name>
    <dbReference type="NCBI Taxonomy" id="515326"/>
    <lineage>
        <taxon>Bacteria</taxon>
        <taxon>Bacillati</taxon>
        <taxon>Actinomycetota</taxon>
        <taxon>Actinomycetes</taxon>
        <taxon>Micrococcales</taxon>
        <taxon>Cellulomonadaceae</taxon>
        <taxon>Cellulomonas</taxon>
    </lineage>
</organism>
<proteinExistence type="predicted"/>
<accession>A0A512DB58</accession>
<evidence type="ECO:0000313" key="2">
    <source>
        <dbReference type="EMBL" id="GEO33617.1"/>
    </source>
</evidence>
<dbReference type="Proteomes" id="UP000321181">
    <property type="component" value="Unassembled WGS sequence"/>
</dbReference>
<dbReference type="RefSeq" id="WP_146901869.1">
    <property type="nucleotide sequence ID" value="NZ_BAAARM010000002.1"/>
</dbReference>
<evidence type="ECO:0000256" key="1">
    <source>
        <dbReference type="SAM" id="MobiDB-lite"/>
    </source>
</evidence>
<keyword evidence="3" id="KW-1185">Reference proteome</keyword>
<sequence length="66" mass="6704">MTESPATLPDGPHPQGTGIREDGPTLTGLPDDAPDELRATLSGGDLGHIPTAAEAQVEAEAAERDS</sequence>
<reference evidence="2 3" key="1">
    <citation type="submission" date="2019-07" db="EMBL/GenBank/DDBJ databases">
        <title>Whole genome shotgun sequence of Cellulomonas aerilata NBRC 106308.</title>
        <authorList>
            <person name="Hosoyama A."/>
            <person name="Uohara A."/>
            <person name="Ohji S."/>
            <person name="Ichikawa N."/>
        </authorList>
    </citation>
    <scope>NUCLEOTIDE SEQUENCE [LARGE SCALE GENOMIC DNA]</scope>
    <source>
        <strain evidence="2 3">NBRC 106308</strain>
    </source>
</reference>